<dbReference type="Pfam" id="PF01965">
    <property type="entry name" value="DJ-1_PfpI"/>
    <property type="match status" value="1"/>
</dbReference>
<evidence type="ECO:0000256" key="2">
    <source>
        <dbReference type="ARBA" id="ARBA00023125"/>
    </source>
</evidence>
<dbReference type="PANTHER" id="PTHR43130:SF3">
    <property type="entry name" value="HTH-TYPE TRANSCRIPTIONAL REGULATOR RV1931C"/>
    <property type="match status" value="1"/>
</dbReference>
<accession>A0A521EHY8</accession>
<evidence type="ECO:0000256" key="1">
    <source>
        <dbReference type="ARBA" id="ARBA00023015"/>
    </source>
</evidence>
<dbReference type="Gene3D" id="1.10.10.60">
    <property type="entry name" value="Homeodomain-like"/>
    <property type="match status" value="1"/>
</dbReference>
<organism evidence="5 6">
    <name type="scientific">Ruegeria faecimaris</name>
    <dbReference type="NCBI Taxonomy" id="686389"/>
    <lineage>
        <taxon>Bacteria</taxon>
        <taxon>Pseudomonadati</taxon>
        <taxon>Pseudomonadota</taxon>
        <taxon>Alphaproteobacteria</taxon>
        <taxon>Rhodobacterales</taxon>
        <taxon>Roseobacteraceae</taxon>
        <taxon>Ruegeria</taxon>
    </lineage>
</organism>
<dbReference type="InterPro" id="IPR009057">
    <property type="entry name" value="Homeodomain-like_sf"/>
</dbReference>
<dbReference type="InterPro" id="IPR018060">
    <property type="entry name" value="HTH_AraC"/>
</dbReference>
<dbReference type="Pfam" id="PF12833">
    <property type="entry name" value="HTH_18"/>
    <property type="match status" value="1"/>
</dbReference>
<dbReference type="InterPro" id="IPR052158">
    <property type="entry name" value="INH-QAR"/>
</dbReference>
<dbReference type="CDD" id="cd03136">
    <property type="entry name" value="GATase1_AraC_ArgR_like"/>
    <property type="match status" value="1"/>
</dbReference>
<evidence type="ECO:0000313" key="5">
    <source>
        <dbReference type="EMBL" id="SMO82770.1"/>
    </source>
</evidence>
<dbReference type="InterPro" id="IPR029062">
    <property type="entry name" value="Class_I_gatase-like"/>
</dbReference>
<dbReference type="InterPro" id="IPR018062">
    <property type="entry name" value="HTH_AraC-typ_CS"/>
</dbReference>
<keyword evidence="1" id="KW-0805">Transcription regulation</keyword>
<keyword evidence="6" id="KW-1185">Reference proteome</keyword>
<protein>
    <submittedName>
        <fullName evidence="5">Transcriptional regulator GlxA family, contains an amidase domain and an AraC-type DNA-binding HTH domain</fullName>
    </submittedName>
</protein>
<evidence type="ECO:0000313" key="6">
    <source>
        <dbReference type="Proteomes" id="UP000319555"/>
    </source>
</evidence>
<dbReference type="AlphaFoldDB" id="A0A521EHY8"/>
<dbReference type="PROSITE" id="PS00041">
    <property type="entry name" value="HTH_ARAC_FAMILY_1"/>
    <property type="match status" value="1"/>
</dbReference>
<sequence>MRNRESYQWVGPTMPKPDIETPLKVGIVPTPDFTLMSFSCLVEYLRLAADESDYSRQVYCSWDVLAADNAPIRSSSGLYILPTANIGDLEAYDVLVFHGGIVHSERAVPAYIYEAIETAMRLNVPIVGLCTGQFMFAELGLLDKRRCAVHFSLEPVLRRHFPEITPISDQPVVDDGQFVTCPGGLASINLGTHLVSRHCGAARAEKVLHYLMAEKRSIFDTPGDQHHSFIGEQCSDRRVVNAIGIMRQRMYERCDISDIAMQVGTTKRELTRLFNRHLRVPPATYWRDIRLSSAHWMIVNTDRSVTQIAYECGFTDSSHLIRWFQKRYKLTPTALRRSNSRIGVH</sequence>
<reference evidence="5 6" key="1">
    <citation type="submission" date="2017-05" db="EMBL/GenBank/DDBJ databases">
        <authorList>
            <person name="Varghese N."/>
            <person name="Submissions S."/>
        </authorList>
    </citation>
    <scope>NUCLEOTIDE SEQUENCE [LARGE SCALE GENOMIC DNA]</scope>
    <source>
        <strain evidence="5 6">DSM 28009</strain>
    </source>
</reference>
<dbReference type="SUPFAM" id="SSF46689">
    <property type="entry name" value="Homeodomain-like"/>
    <property type="match status" value="2"/>
</dbReference>
<dbReference type="PANTHER" id="PTHR43130">
    <property type="entry name" value="ARAC-FAMILY TRANSCRIPTIONAL REGULATOR"/>
    <property type="match status" value="1"/>
</dbReference>
<evidence type="ECO:0000256" key="3">
    <source>
        <dbReference type="ARBA" id="ARBA00023163"/>
    </source>
</evidence>
<feature type="domain" description="HTH araC/xylS-type" evidence="4">
    <location>
        <begin position="240"/>
        <end position="338"/>
    </location>
</feature>
<evidence type="ECO:0000259" key="4">
    <source>
        <dbReference type="PROSITE" id="PS01124"/>
    </source>
</evidence>
<name>A0A521EHY8_9RHOB</name>
<dbReference type="SMART" id="SM00342">
    <property type="entry name" value="HTH_ARAC"/>
    <property type="match status" value="1"/>
</dbReference>
<keyword evidence="3" id="KW-0804">Transcription</keyword>
<dbReference type="RefSeq" id="WP_221929492.1">
    <property type="nucleotide sequence ID" value="NZ_FXTE01000011.1"/>
</dbReference>
<dbReference type="Gene3D" id="3.40.50.880">
    <property type="match status" value="1"/>
</dbReference>
<dbReference type="GO" id="GO:0043565">
    <property type="term" value="F:sequence-specific DNA binding"/>
    <property type="evidence" value="ECO:0007669"/>
    <property type="project" value="InterPro"/>
</dbReference>
<proteinExistence type="predicted"/>
<keyword evidence="2 5" id="KW-0238">DNA-binding</keyword>
<dbReference type="Proteomes" id="UP000319555">
    <property type="component" value="Unassembled WGS sequence"/>
</dbReference>
<dbReference type="InterPro" id="IPR002818">
    <property type="entry name" value="DJ-1/PfpI"/>
</dbReference>
<dbReference type="EMBL" id="FXTE01000011">
    <property type="protein sequence ID" value="SMO82770.1"/>
    <property type="molecule type" value="Genomic_DNA"/>
</dbReference>
<dbReference type="GO" id="GO:0003700">
    <property type="term" value="F:DNA-binding transcription factor activity"/>
    <property type="evidence" value="ECO:0007669"/>
    <property type="project" value="InterPro"/>
</dbReference>
<gene>
    <name evidence="5" type="ORF">SAMN06265380_11123</name>
</gene>
<dbReference type="PROSITE" id="PS01124">
    <property type="entry name" value="HTH_ARAC_FAMILY_2"/>
    <property type="match status" value="1"/>
</dbReference>
<dbReference type="SUPFAM" id="SSF52317">
    <property type="entry name" value="Class I glutamine amidotransferase-like"/>
    <property type="match status" value="1"/>
</dbReference>